<protein>
    <submittedName>
        <fullName evidence="1">Uncharacterized protein</fullName>
    </submittedName>
</protein>
<dbReference type="EMBL" id="BARU01047856">
    <property type="protein sequence ID" value="GAH91213.1"/>
    <property type="molecule type" value="Genomic_DNA"/>
</dbReference>
<gene>
    <name evidence="1" type="ORF">S03H2_71477</name>
</gene>
<organism evidence="1">
    <name type="scientific">marine sediment metagenome</name>
    <dbReference type="NCBI Taxonomy" id="412755"/>
    <lineage>
        <taxon>unclassified sequences</taxon>
        <taxon>metagenomes</taxon>
        <taxon>ecological metagenomes</taxon>
    </lineage>
</organism>
<reference evidence="1" key="1">
    <citation type="journal article" date="2014" name="Front. Microbiol.">
        <title>High frequency of phylogenetically diverse reductive dehalogenase-homologous genes in deep subseafloor sedimentary metagenomes.</title>
        <authorList>
            <person name="Kawai M."/>
            <person name="Futagami T."/>
            <person name="Toyoda A."/>
            <person name="Takaki Y."/>
            <person name="Nishi S."/>
            <person name="Hori S."/>
            <person name="Arai W."/>
            <person name="Tsubouchi T."/>
            <person name="Morono Y."/>
            <person name="Uchiyama I."/>
            <person name="Ito T."/>
            <person name="Fujiyama A."/>
            <person name="Inagaki F."/>
            <person name="Takami H."/>
        </authorList>
    </citation>
    <scope>NUCLEOTIDE SEQUENCE</scope>
    <source>
        <strain evidence="1">Expedition CK06-06</strain>
    </source>
</reference>
<name>X1LAP7_9ZZZZ</name>
<accession>X1LAP7</accession>
<evidence type="ECO:0000313" key="1">
    <source>
        <dbReference type="EMBL" id="GAH91213.1"/>
    </source>
</evidence>
<sequence>LFFLFGMAAIPIFLGIPNAHPAEKVFKIQRDKKEVAKPSKNPIKELAEAERIEIEAKKEKGKVAYSYDPTNKVDPFKSFIIVRKELEEKEKPK</sequence>
<feature type="non-terminal residue" evidence="1">
    <location>
        <position position="93"/>
    </location>
</feature>
<proteinExistence type="predicted"/>
<feature type="non-terminal residue" evidence="1">
    <location>
        <position position="1"/>
    </location>
</feature>
<dbReference type="AlphaFoldDB" id="X1LAP7"/>
<comment type="caution">
    <text evidence="1">The sequence shown here is derived from an EMBL/GenBank/DDBJ whole genome shotgun (WGS) entry which is preliminary data.</text>
</comment>